<feature type="disulfide bond" evidence="8">
    <location>
        <begin position="111"/>
        <end position="120"/>
    </location>
</feature>
<keyword evidence="6 8" id="KW-1015">Disulfide bond</keyword>
<feature type="domain" description="FAS1" evidence="11">
    <location>
        <begin position="1145"/>
        <end position="1271"/>
    </location>
</feature>
<keyword evidence="3 9" id="KW-0812">Transmembrane</keyword>
<comment type="subcellular location">
    <subcellularLocation>
        <location evidence="1">Membrane</location>
        <topology evidence="1">Single-pass membrane protein</topology>
    </subcellularLocation>
</comment>
<keyword evidence="4 9" id="KW-1133">Transmembrane helix</keyword>
<feature type="domain" description="FAS1" evidence="11">
    <location>
        <begin position="993"/>
        <end position="1136"/>
    </location>
</feature>
<dbReference type="InterPro" id="IPR056806">
    <property type="entry name" value="EGF_STAB1-2"/>
</dbReference>
<feature type="disulfide bond" evidence="8">
    <location>
        <begin position="755"/>
        <end position="764"/>
    </location>
</feature>
<dbReference type="Pfam" id="PF02469">
    <property type="entry name" value="Fasciclin"/>
    <property type="match status" value="4"/>
</dbReference>
<dbReference type="Proteomes" id="UP000005408">
    <property type="component" value="Unassembled WGS sequence"/>
</dbReference>
<accession>A0A8W8LXQ3</accession>
<dbReference type="Gene3D" id="2.170.300.10">
    <property type="entry name" value="Tie2 ligand-binding domain superfamily"/>
    <property type="match status" value="1"/>
</dbReference>
<proteinExistence type="predicted"/>
<keyword evidence="2 8" id="KW-0245">EGF-like domain</keyword>
<evidence type="ECO:0000256" key="8">
    <source>
        <dbReference type="PROSITE-ProRule" id="PRU00076"/>
    </source>
</evidence>
<dbReference type="GO" id="GO:0016020">
    <property type="term" value="C:membrane"/>
    <property type="evidence" value="ECO:0007669"/>
    <property type="project" value="UniProtKB-SubCell"/>
</dbReference>
<reference evidence="12" key="1">
    <citation type="submission" date="2022-08" db="UniProtKB">
        <authorList>
            <consortium name="EnsemblMetazoa"/>
        </authorList>
    </citation>
    <scope>IDENTIFICATION</scope>
    <source>
        <strain evidence="12">05x7-T-G4-1.051#20</strain>
    </source>
</reference>
<dbReference type="Gene3D" id="2.30.180.10">
    <property type="entry name" value="FAS1 domain"/>
    <property type="match status" value="4"/>
</dbReference>
<feature type="domain" description="EGF-like" evidence="10">
    <location>
        <begin position="213"/>
        <end position="254"/>
    </location>
</feature>
<evidence type="ECO:0000313" key="13">
    <source>
        <dbReference type="Proteomes" id="UP000005408"/>
    </source>
</evidence>
<sequence>MERILTNRFETECVLCSKNSDTDCPRNATKLTTDNGHKNCQLDLNMGNETDPRIITTTGCSHICLENIPDPYCCDGYYGPNCLACPSYNWKTCNDRGTCNDTITGSGECLCEANFTGYACEKCSENNVYGENCTETCDCVNGECDSGILGSGSCDCYSGWNGDRCDEEINGCDYKNCSENSRCVQVEGSNYTYCSCNQGYERNVTATEHTCNPVDMCENGKHKCSQNASCIFTGPAQYNCSCLEGFRGDGYVCTPIDPCQEMYGGCNFTTSICTYRSPGKRDCVCKAGYELSSNQTCELIDLCSTNSSLCDKNADCSMIGPLQHVCICHEGYASAGHYCINNLLGVLEDIHNSDPDLEAKMTWSIKLVKNIYHDEFRYHGPFTVFLPTDYGFRTIYRKMDIDEFLADRDTAGQILRQHIIVGKWTMENLTRMDTFYTLQGTAAEIQTKSRGEISYRYRLSGSRARSSVVKEDIAASNGVIHVVQKLLTNSADVKGDNSKTIFTLLKESRRYSKMESLIIRAGLQAEFEQDNITVFASSNSAWDSLPVGVLDYLQSDEGLRSLQLILRHQIVNETVEVADLINRRTIQTNSKSVVPILITTQGQIRLDRETNITQTDIPASNGLFYHTDSVLLPMERDEILPGICGYENTTEEEPGYCGPCFADLQCEKGDPTGEIDSCTLRKAMVNRHPDTGKLLLWFTTSTGCRATCNITKSTSTCCSGYFGAKCALCPGGYKNECSGKGKCTDGKDGNGTCVCDEGFKGPACDMCSDPKKFGPGCNQTCTCVHGNCNNGPDGDGKCKFCYTQSFFWSRRPSRYVGENCDLIPKPCYGSLHTKRCHIDSSCIRNGTEFRCVCDPGYEGDADVQCKPINPCEKPHRGGCHRQAVCKMDGPGGNTCTCNEGWTGDGRYCYPGSECGDHQHCHTQATCRTDPSHNTSLCWCNDDFHGNGTFCIPNNMCNYHNGGCHSKADCTPLAPGLNNCTCQRGYAGDGVFCIPTIYELVINHPDLTKVASFLTLLGDDSILQYTLDSYTFFAPTDAAMDFLTRRREQDFFSDEDNVLSFINYHTVLGENREEELKASVDVIERFNTLSDGFFLHFKVENGTVVLSTNNKFVITANIVKSNLVAANGFVHIIDRALEPELEYNGMPTLDEFLNTSKDTTEFAGWLETKGLVEEIMDMNQYTLFLPLDEKFESEELSPTYITSDYLRFYILPVIRLAESFDDQETVDTVLGPRHKISMEVIGKKVFLNGERMIVQSNFLTDGGVVHKIAGYIHPNLRTCDVINRTVVHSACVPCDIGHYQCPDGYTLESGTTTKGCVYSSGESQYKGCSSLCSREQTDLGCCAGFYGNNCEACEGGSEFPCNNNGNCSDGVGGDGTCTCFPGYTGTSCQLCVNSTDNSTSECARSCAYHNGGCHENGTCEEYAGSVTCTCPQGYVGDGHRCVRPCDDNNGGCHPFAVCKEKSENTTEVDCSCEINYTGNGINCVLAEKRSSSVTAGASVGGLIGLLIIIGVIIFFVILIRRRRHAESFIKKEKFGSTESFEKLHPTPSGEENYIALQPSPQSEVKFDNPMYSMKEQLGDFSDKEC</sequence>
<dbReference type="InterPro" id="IPR036378">
    <property type="entry name" value="FAS1_dom_sf"/>
</dbReference>
<feature type="transmembrane region" description="Helical" evidence="9">
    <location>
        <begin position="1498"/>
        <end position="1518"/>
    </location>
</feature>
<evidence type="ECO:0000256" key="2">
    <source>
        <dbReference type="ARBA" id="ARBA00022536"/>
    </source>
</evidence>
<evidence type="ECO:0000313" key="12">
    <source>
        <dbReference type="EnsemblMetazoa" id="G30298.2:cds"/>
    </source>
</evidence>
<feature type="domain" description="EGF-like" evidence="10">
    <location>
        <begin position="867"/>
        <end position="909"/>
    </location>
</feature>
<feature type="domain" description="EGF-like" evidence="10">
    <location>
        <begin position="168"/>
        <end position="212"/>
    </location>
</feature>
<keyword evidence="13" id="KW-1185">Reference proteome</keyword>
<dbReference type="CDD" id="cd00053">
    <property type="entry name" value="EGF"/>
    <property type="match status" value="1"/>
</dbReference>
<dbReference type="InterPro" id="IPR000742">
    <property type="entry name" value="EGF"/>
</dbReference>
<dbReference type="FunFam" id="2.10.25.10:FF:000040">
    <property type="entry name" value="Stabilin 2"/>
    <property type="match status" value="1"/>
</dbReference>
<dbReference type="PROSITE" id="PS01186">
    <property type="entry name" value="EGF_2"/>
    <property type="match status" value="8"/>
</dbReference>
<dbReference type="PROSITE" id="PS50213">
    <property type="entry name" value="FAS1"/>
    <property type="match status" value="4"/>
</dbReference>
<name>A0A8W8LXQ3_MAGGI</name>
<dbReference type="InterPro" id="IPR024731">
    <property type="entry name" value="NELL2-like_EGF"/>
</dbReference>
<evidence type="ECO:0000259" key="10">
    <source>
        <dbReference type="PROSITE" id="PS50026"/>
    </source>
</evidence>
<feature type="domain" description="EGF-like" evidence="10">
    <location>
        <begin position="733"/>
        <end position="765"/>
    </location>
</feature>
<feature type="domain" description="EGF-like" evidence="10">
    <location>
        <begin position="129"/>
        <end position="166"/>
    </location>
</feature>
<dbReference type="SUPFAM" id="SSF82153">
    <property type="entry name" value="FAS1 domain"/>
    <property type="match status" value="4"/>
</dbReference>
<feature type="domain" description="EGF-like" evidence="10">
    <location>
        <begin position="89"/>
        <end position="121"/>
    </location>
</feature>
<feature type="disulfide bond" evidence="8">
    <location>
        <begin position="156"/>
        <end position="165"/>
    </location>
</feature>
<feature type="domain" description="EGF-like" evidence="10">
    <location>
        <begin position="1402"/>
        <end position="1441"/>
    </location>
</feature>
<comment type="caution">
    <text evidence="8">Lacks conserved residue(s) required for the propagation of feature annotation.</text>
</comment>
<dbReference type="Pfam" id="PF12947">
    <property type="entry name" value="EGF_3"/>
    <property type="match status" value="4"/>
</dbReference>
<dbReference type="PROSITE" id="PS50026">
    <property type="entry name" value="EGF_3"/>
    <property type="match status" value="9"/>
</dbReference>
<keyword evidence="7" id="KW-0325">Glycoprotein</keyword>
<evidence type="ECO:0000256" key="4">
    <source>
        <dbReference type="ARBA" id="ARBA00022989"/>
    </source>
</evidence>
<evidence type="ECO:0000256" key="6">
    <source>
        <dbReference type="ARBA" id="ARBA00023157"/>
    </source>
</evidence>
<feature type="disulfide bond" evidence="8">
    <location>
        <begin position="177"/>
        <end position="194"/>
    </location>
</feature>
<evidence type="ECO:0000256" key="1">
    <source>
        <dbReference type="ARBA" id="ARBA00004167"/>
    </source>
</evidence>
<feature type="disulfide bond" evidence="8">
    <location>
        <begin position="1378"/>
        <end position="1387"/>
    </location>
</feature>
<organism evidence="12 13">
    <name type="scientific">Magallana gigas</name>
    <name type="common">Pacific oyster</name>
    <name type="synonym">Crassostrea gigas</name>
    <dbReference type="NCBI Taxonomy" id="29159"/>
    <lineage>
        <taxon>Eukaryota</taxon>
        <taxon>Metazoa</taxon>
        <taxon>Spiralia</taxon>
        <taxon>Lophotrochozoa</taxon>
        <taxon>Mollusca</taxon>
        <taxon>Bivalvia</taxon>
        <taxon>Autobranchia</taxon>
        <taxon>Pteriomorphia</taxon>
        <taxon>Ostreida</taxon>
        <taxon>Ostreoidea</taxon>
        <taxon>Ostreidae</taxon>
        <taxon>Magallana</taxon>
    </lineage>
</organism>
<evidence type="ECO:0000256" key="9">
    <source>
        <dbReference type="SAM" id="Phobius"/>
    </source>
</evidence>
<feature type="domain" description="EGF-like" evidence="10">
    <location>
        <begin position="910"/>
        <end position="951"/>
    </location>
</feature>
<feature type="domain" description="FAS1" evidence="11">
    <location>
        <begin position="498"/>
        <end position="631"/>
    </location>
</feature>
<protein>
    <recommendedName>
        <fullName evidence="14">Stabilin-2</fullName>
    </recommendedName>
</protein>
<feature type="disulfide bond" evidence="8">
    <location>
        <begin position="920"/>
        <end position="937"/>
    </location>
</feature>
<evidence type="ECO:0000256" key="7">
    <source>
        <dbReference type="ARBA" id="ARBA00023180"/>
    </source>
</evidence>
<keyword evidence="5 9" id="KW-0472">Membrane</keyword>
<dbReference type="PANTHER" id="PTHR24038:SF11">
    <property type="entry name" value="INTEGRIN BETA-LIKE PROTEIN E"/>
    <property type="match status" value="1"/>
</dbReference>
<feature type="domain" description="EGF-like" evidence="10">
    <location>
        <begin position="1348"/>
        <end position="1388"/>
    </location>
</feature>
<dbReference type="Gene3D" id="2.10.25.10">
    <property type="entry name" value="Laminin"/>
    <property type="match status" value="7"/>
</dbReference>
<dbReference type="PROSITE" id="PS00022">
    <property type="entry name" value="EGF_1"/>
    <property type="match status" value="4"/>
</dbReference>
<evidence type="ECO:0000259" key="11">
    <source>
        <dbReference type="PROSITE" id="PS50213"/>
    </source>
</evidence>
<evidence type="ECO:0000256" key="3">
    <source>
        <dbReference type="ARBA" id="ARBA00022692"/>
    </source>
</evidence>
<dbReference type="PANTHER" id="PTHR24038">
    <property type="entry name" value="STABILIN"/>
    <property type="match status" value="1"/>
</dbReference>
<feature type="domain" description="FAS1" evidence="11">
    <location>
        <begin position="340"/>
        <end position="487"/>
    </location>
</feature>
<dbReference type="InterPro" id="IPR000782">
    <property type="entry name" value="FAS1_domain"/>
</dbReference>
<feature type="disulfide bond" evidence="8">
    <location>
        <begin position="137"/>
        <end position="154"/>
    </location>
</feature>
<dbReference type="SMART" id="SM00554">
    <property type="entry name" value="FAS1"/>
    <property type="match status" value="4"/>
</dbReference>
<dbReference type="Pfam" id="PF23106">
    <property type="entry name" value="EGF_Teneurin"/>
    <property type="match status" value="1"/>
</dbReference>
<dbReference type="SUPFAM" id="SSF57196">
    <property type="entry name" value="EGF/Laminin"/>
    <property type="match status" value="2"/>
</dbReference>
<evidence type="ECO:0000256" key="5">
    <source>
        <dbReference type="ARBA" id="ARBA00023136"/>
    </source>
</evidence>
<dbReference type="Pfam" id="PF24887">
    <property type="entry name" value="EGF_STAB1-2"/>
    <property type="match status" value="2"/>
</dbReference>
<dbReference type="EnsemblMetazoa" id="G30298.2">
    <property type="protein sequence ID" value="G30298.2:cds"/>
    <property type="gene ID" value="G30298"/>
</dbReference>
<evidence type="ECO:0008006" key="14">
    <source>
        <dbReference type="Google" id="ProtNLM"/>
    </source>
</evidence>
<dbReference type="SMART" id="SM00181">
    <property type="entry name" value="EGF"/>
    <property type="match status" value="15"/>
</dbReference>